<accession>A0A1M7ZXI7</accession>
<gene>
    <name evidence="1" type="ORF">SAMN05443547_1930</name>
</gene>
<name>A0A1M7ZXI7_9FLAO</name>
<dbReference type="EMBL" id="FRYK01000003">
    <property type="protein sequence ID" value="SHO73568.1"/>
    <property type="molecule type" value="Genomic_DNA"/>
</dbReference>
<evidence type="ECO:0000313" key="1">
    <source>
        <dbReference type="EMBL" id="SHO73568.1"/>
    </source>
</evidence>
<reference evidence="2" key="1">
    <citation type="submission" date="2016-12" db="EMBL/GenBank/DDBJ databases">
        <authorList>
            <person name="Varghese N."/>
            <person name="Submissions S."/>
        </authorList>
    </citation>
    <scope>NUCLEOTIDE SEQUENCE [LARGE SCALE GENOMIC DNA]</scope>
    <source>
        <strain evidence="2">DSM 18830</strain>
    </source>
</reference>
<dbReference type="InterPro" id="IPR046508">
    <property type="entry name" value="DUF6686"/>
</dbReference>
<protein>
    <submittedName>
        <fullName evidence="1">Uncharacterized protein</fullName>
    </submittedName>
</protein>
<keyword evidence="2" id="KW-1185">Reference proteome</keyword>
<proteinExistence type="predicted"/>
<dbReference type="Pfam" id="PF20391">
    <property type="entry name" value="DUF6686"/>
    <property type="match status" value="1"/>
</dbReference>
<dbReference type="STRING" id="416016.SAMN05443547_1930"/>
<dbReference type="RefSeq" id="WP_073583815.1">
    <property type="nucleotide sequence ID" value="NZ_CBCSEA010000005.1"/>
</dbReference>
<dbReference type="AlphaFoldDB" id="A0A1M7ZXI7"/>
<dbReference type="Proteomes" id="UP000184611">
    <property type="component" value="Unassembled WGS sequence"/>
</dbReference>
<evidence type="ECO:0000313" key="2">
    <source>
        <dbReference type="Proteomes" id="UP000184611"/>
    </source>
</evidence>
<organism evidence="1 2">
    <name type="scientific">Flavobacterium cucumis</name>
    <dbReference type="NCBI Taxonomy" id="416016"/>
    <lineage>
        <taxon>Bacteria</taxon>
        <taxon>Pseudomonadati</taxon>
        <taxon>Bacteroidota</taxon>
        <taxon>Flavobacteriia</taxon>
        <taxon>Flavobacteriales</taxon>
        <taxon>Flavobacteriaceae</taxon>
        <taxon>Flavobacterium</taxon>
    </lineage>
</organism>
<sequence>MCCNYSILKQTQNGMLIFLKGCGNYQLTFNNLNFSLTEDELIAFANYLKRIDIDYWEKEYEHSIYKKKIPIPTLQSNFIILINRLELYELLVLINFENTNEMLSYNDLKNGIFWN</sequence>